<dbReference type="EMBL" id="MN740271">
    <property type="protein sequence ID" value="QHT96942.1"/>
    <property type="molecule type" value="Genomic_DNA"/>
</dbReference>
<sequence length="98" mass="10828">MPKVTRYQYPSKINGVRVLSKKTGKLLKSAAAVKARASYRASHTKTGKLRASAKYPCRNQRVSGRHGKSGAKRTCRRLGYSGGVRRRSGGRPGYCCRK</sequence>
<evidence type="ECO:0000313" key="1">
    <source>
        <dbReference type="EMBL" id="QHT96942.1"/>
    </source>
</evidence>
<reference evidence="1" key="1">
    <citation type="journal article" date="2020" name="Nature">
        <title>Giant virus diversity and host interactions through global metagenomics.</title>
        <authorList>
            <person name="Schulz F."/>
            <person name="Roux S."/>
            <person name="Paez-Espino D."/>
            <person name="Jungbluth S."/>
            <person name="Walsh D.A."/>
            <person name="Denef V.J."/>
            <person name="McMahon K.D."/>
            <person name="Konstantinidis K.T."/>
            <person name="Eloe-Fadrosh E.A."/>
            <person name="Kyrpides N.C."/>
            <person name="Woyke T."/>
        </authorList>
    </citation>
    <scope>NUCLEOTIDE SEQUENCE</scope>
    <source>
        <strain evidence="1">GVMAG-M-3300024510-1</strain>
    </source>
</reference>
<protein>
    <submittedName>
        <fullName evidence="1">Uncharacterized protein</fullName>
    </submittedName>
</protein>
<dbReference type="AlphaFoldDB" id="A0A6C0IV28"/>
<name>A0A6C0IV28_9ZZZZ</name>
<organism evidence="1">
    <name type="scientific">viral metagenome</name>
    <dbReference type="NCBI Taxonomy" id="1070528"/>
    <lineage>
        <taxon>unclassified sequences</taxon>
        <taxon>metagenomes</taxon>
        <taxon>organismal metagenomes</taxon>
    </lineage>
</organism>
<proteinExistence type="predicted"/>
<accession>A0A6C0IV28</accession>